<organism evidence="2 3">
    <name type="scientific">Papillibacter cinnamivorans DSM 12816</name>
    <dbReference type="NCBI Taxonomy" id="1122930"/>
    <lineage>
        <taxon>Bacteria</taxon>
        <taxon>Bacillati</taxon>
        <taxon>Bacillota</taxon>
        <taxon>Clostridia</taxon>
        <taxon>Eubacteriales</taxon>
        <taxon>Oscillospiraceae</taxon>
        <taxon>Papillibacter</taxon>
    </lineage>
</organism>
<evidence type="ECO:0000313" key="2">
    <source>
        <dbReference type="EMBL" id="SMC34144.1"/>
    </source>
</evidence>
<dbReference type="AlphaFoldDB" id="A0A1W1YDE0"/>
<gene>
    <name evidence="2" type="ORF">SAMN02745168_0343</name>
</gene>
<evidence type="ECO:0000259" key="1">
    <source>
        <dbReference type="SMART" id="SM00860"/>
    </source>
</evidence>
<name>A0A1W1YDE0_9FIRM</name>
<evidence type="ECO:0000313" key="3">
    <source>
        <dbReference type="Proteomes" id="UP000192790"/>
    </source>
</evidence>
<dbReference type="Proteomes" id="UP000192790">
    <property type="component" value="Unassembled WGS sequence"/>
</dbReference>
<dbReference type="InterPro" id="IPR037883">
    <property type="entry name" value="Knr4/Smi1-like_sf"/>
</dbReference>
<dbReference type="SUPFAM" id="SSF160631">
    <property type="entry name" value="SMI1/KNR4-like"/>
    <property type="match status" value="1"/>
</dbReference>
<dbReference type="EMBL" id="FWXW01000001">
    <property type="protein sequence ID" value="SMC34144.1"/>
    <property type="molecule type" value="Genomic_DNA"/>
</dbReference>
<sequence>MTIDKFGTAKIETIRAFENQYHLRLPNDYIKFLLEYNGGIIEKDEKCQVFVKSLKGTIHVDVLYGIGTTHENANIDTWMAMFKDDMLDGAVVIGDSIEHGFLVLMCSGDNTGICYWDHTYEFPSSNDESNMYFIADTFSDFAKGLL</sequence>
<keyword evidence="3" id="KW-1185">Reference proteome</keyword>
<dbReference type="RefSeq" id="WP_084232996.1">
    <property type="nucleotide sequence ID" value="NZ_FWXW01000001.1"/>
</dbReference>
<dbReference type="OrthoDB" id="1771562at2"/>
<proteinExistence type="predicted"/>
<accession>A0A1W1YDE0</accession>
<dbReference type="InterPro" id="IPR018958">
    <property type="entry name" value="Knr4/Smi1-like_dom"/>
</dbReference>
<dbReference type="Pfam" id="PF09346">
    <property type="entry name" value="SMI1_KNR4"/>
    <property type="match status" value="1"/>
</dbReference>
<reference evidence="2 3" key="1">
    <citation type="submission" date="2017-04" db="EMBL/GenBank/DDBJ databases">
        <authorList>
            <person name="Afonso C.L."/>
            <person name="Miller P.J."/>
            <person name="Scott M.A."/>
            <person name="Spackman E."/>
            <person name="Goraichik I."/>
            <person name="Dimitrov K.M."/>
            <person name="Suarez D.L."/>
            <person name="Swayne D.E."/>
        </authorList>
    </citation>
    <scope>NUCLEOTIDE SEQUENCE [LARGE SCALE GENOMIC DNA]</scope>
    <source>
        <strain evidence="2 3">DSM 12816</strain>
    </source>
</reference>
<feature type="domain" description="Knr4/Smi1-like" evidence="1">
    <location>
        <begin position="8"/>
        <end position="144"/>
    </location>
</feature>
<dbReference type="Gene3D" id="3.40.1580.10">
    <property type="entry name" value="SMI1/KNR4-like"/>
    <property type="match status" value="1"/>
</dbReference>
<protein>
    <submittedName>
        <fullName evidence="2">SMI1 / KNR4 family (SUKH-1)</fullName>
    </submittedName>
</protein>
<dbReference type="SMART" id="SM00860">
    <property type="entry name" value="SMI1_KNR4"/>
    <property type="match status" value="1"/>
</dbReference>